<dbReference type="InterPro" id="IPR051044">
    <property type="entry name" value="MAG_DAG_Lipase"/>
</dbReference>
<dbReference type="InterPro" id="IPR012354">
    <property type="entry name" value="Esterase_lipase"/>
</dbReference>
<dbReference type="Gene3D" id="3.40.50.1820">
    <property type="entry name" value="alpha/beta hydrolase"/>
    <property type="match status" value="1"/>
</dbReference>
<proteinExistence type="predicted"/>
<feature type="domain" description="Serine aminopeptidase S33" evidence="3">
    <location>
        <begin position="18"/>
        <end position="233"/>
    </location>
</feature>
<dbReference type="EMBL" id="JACNJN010000085">
    <property type="protein sequence ID" value="MBC8334943.1"/>
    <property type="molecule type" value="Genomic_DNA"/>
</dbReference>
<dbReference type="Pfam" id="PF12146">
    <property type="entry name" value="Hydrolase_4"/>
    <property type="match status" value="1"/>
</dbReference>
<gene>
    <name evidence="4" type="ORF">H8E29_06750</name>
</gene>
<comment type="caution">
    <text evidence="4">The sequence shown here is derived from an EMBL/GenBank/DDBJ whole genome shotgun (WGS) entry which is preliminary data.</text>
</comment>
<feature type="active site" description="Nucleophile" evidence="1">
    <location>
        <position position="92"/>
    </location>
</feature>
<accession>A0A8J6NG56</accession>
<dbReference type="GO" id="GO:0052689">
    <property type="term" value="F:carboxylic ester hydrolase activity"/>
    <property type="evidence" value="ECO:0007669"/>
    <property type="project" value="InterPro"/>
</dbReference>
<evidence type="ECO:0000256" key="1">
    <source>
        <dbReference type="PIRSR" id="PIRSR017388-1"/>
    </source>
</evidence>
<dbReference type="InterPro" id="IPR022742">
    <property type="entry name" value="Hydrolase_4"/>
</dbReference>
<feature type="binding site" evidence="2">
    <location>
        <position position="93"/>
    </location>
    <ligand>
        <name>substrate</name>
    </ligand>
</feature>
<feature type="active site" description="Charge relay system" evidence="1">
    <location>
        <position position="197"/>
    </location>
</feature>
<dbReference type="PIRSF" id="PIRSF017388">
    <property type="entry name" value="Esterase_lipase"/>
    <property type="match status" value="1"/>
</dbReference>
<keyword evidence="4" id="KW-0378">Hydrolase</keyword>
<evidence type="ECO:0000256" key="2">
    <source>
        <dbReference type="PIRSR" id="PIRSR017388-2"/>
    </source>
</evidence>
<dbReference type="AlphaFoldDB" id="A0A8J6NG56"/>
<name>A0A8J6NG56_9CHLR</name>
<reference evidence="4 5" key="1">
    <citation type="submission" date="2020-08" db="EMBL/GenBank/DDBJ databases">
        <title>Bridging the membrane lipid divide: bacteria of the FCB group superphylum have the potential to synthesize archaeal ether lipids.</title>
        <authorList>
            <person name="Villanueva L."/>
            <person name="Von Meijenfeldt F.A.B."/>
            <person name="Westbye A.B."/>
            <person name="Yadav S."/>
            <person name="Hopmans E.C."/>
            <person name="Dutilh B.E."/>
            <person name="Sinninghe Damste J.S."/>
        </authorList>
    </citation>
    <scope>NUCLEOTIDE SEQUENCE [LARGE SCALE GENOMIC DNA]</scope>
    <source>
        <strain evidence="4">NIOZ-UU36</strain>
    </source>
</reference>
<dbReference type="SUPFAM" id="SSF53474">
    <property type="entry name" value="alpha/beta-Hydrolases"/>
    <property type="match status" value="1"/>
</dbReference>
<evidence type="ECO:0000313" key="5">
    <source>
        <dbReference type="Proteomes" id="UP000614469"/>
    </source>
</evidence>
<feature type="binding site" evidence="2">
    <location>
        <position position="24"/>
    </location>
    <ligand>
        <name>substrate</name>
    </ligand>
</feature>
<dbReference type="InterPro" id="IPR029058">
    <property type="entry name" value="AB_hydrolase_fold"/>
</dbReference>
<feature type="active site" description="Charge relay system" evidence="1">
    <location>
        <position position="227"/>
    </location>
</feature>
<dbReference type="Proteomes" id="UP000614469">
    <property type="component" value="Unassembled WGS sequence"/>
</dbReference>
<organism evidence="4 5">
    <name type="scientific">Candidatus Desulfolinea nitratireducens</name>
    <dbReference type="NCBI Taxonomy" id="2841698"/>
    <lineage>
        <taxon>Bacteria</taxon>
        <taxon>Bacillati</taxon>
        <taxon>Chloroflexota</taxon>
        <taxon>Anaerolineae</taxon>
        <taxon>Anaerolineales</taxon>
        <taxon>Anaerolineales incertae sedis</taxon>
        <taxon>Candidatus Desulfolinea</taxon>
    </lineage>
</organism>
<protein>
    <submittedName>
        <fullName evidence="4">Alpha/beta fold hydrolase</fullName>
    </submittedName>
</protein>
<dbReference type="PANTHER" id="PTHR11614">
    <property type="entry name" value="PHOSPHOLIPASE-RELATED"/>
    <property type="match status" value="1"/>
</dbReference>
<evidence type="ECO:0000259" key="3">
    <source>
        <dbReference type="Pfam" id="PF12146"/>
    </source>
</evidence>
<evidence type="ECO:0000313" key="4">
    <source>
        <dbReference type="EMBL" id="MBC8334943.1"/>
    </source>
</evidence>
<sequence length="254" mass="28187">MIIKTAEPFFFPGNKTGCLLVHGFTGAPKELRWMGEYLAEEGFSVLGVRLAGHATNPEEMIRTRYIDWMHSVEDGVYFLRGAADRIFLIGLSMGGALSLLMSTKLEVDGVIAMSTPYKIDLPSLKLAKILAPIVPYMSKSSDEPGATWFDQDAWKDHISYPQNPVRSAVEISLLLEEMRDSLPDATAPTLLVHSHNDTYIPSDSMKNIYNALGTDDKEMMWVTESGHVIPREPAKAQVFKAASAFIHRIDKAAK</sequence>